<protein>
    <submittedName>
        <fullName evidence="1">Uncharacterized protein</fullName>
    </submittedName>
</protein>
<accession>A0A0A9I0A7</accession>
<dbReference type="AlphaFoldDB" id="A0A0A9I0A7"/>
<dbReference type="EMBL" id="GBRH01159318">
    <property type="protein sequence ID" value="JAE38578.1"/>
    <property type="molecule type" value="Transcribed_RNA"/>
</dbReference>
<sequence length="31" mass="3634">MKLVPSQVSTRRNLKKDPLAREFRGWQSTGF</sequence>
<reference evidence="1" key="2">
    <citation type="journal article" date="2015" name="Data Brief">
        <title>Shoot transcriptome of the giant reed, Arundo donax.</title>
        <authorList>
            <person name="Barrero R.A."/>
            <person name="Guerrero F.D."/>
            <person name="Moolhuijzen P."/>
            <person name="Goolsby J.A."/>
            <person name="Tidwell J."/>
            <person name="Bellgard S.E."/>
            <person name="Bellgard M.I."/>
        </authorList>
    </citation>
    <scope>NUCLEOTIDE SEQUENCE</scope>
    <source>
        <tissue evidence="1">Shoot tissue taken approximately 20 cm above the soil surface</tissue>
    </source>
</reference>
<proteinExistence type="predicted"/>
<name>A0A0A9I0A7_ARUDO</name>
<organism evidence="1">
    <name type="scientific">Arundo donax</name>
    <name type="common">Giant reed</name>
    <name type="synonym">Donax arundinaceus</name>
    <dbReference type="NCBI Taxonomy" id="35708"/>
    <lineage>
        <taxon>Eukaryota</taxon>
        <taxon>Viridiplantae</taxon>
        <taxon>Streptophyta</taxon>
        <taxon>Embryophyta</taxon>
        <taxon>Tracheophyta</taxon>
        <taxon>Spermatophyta</taxon>
        <taxon>Magnoliopsida</taxon>
        <taxon>Liliopsida</taxon>
        <taxon>Poales</taxon>
        <taxon>Poaceae</taxon>
        <taxon>PACMAD clade</taxon>
        <taxon>Arundinoideae</taxon>
        <taxon>Arundineae</taxon>
        <taxon>Arundo</taxon>
    </lineage>
</organism>
<evidence type="ECO:0000313" key="1">
    <source>
        <dbReference type="EMBL" id="JAE38578.1"/>
    </source>
</evidence>
<reference evidence="1" key="1">
    <citation type="submission" date="2014-09" db="EMBL/GenBank/DDBJ databases">
        <authorList>
            <person name="Magalhaes I.L.F."/>
            <person name="Oliveira U."/>
            <person name="Santos F.R."/>
            <person name="Vidigal T.H.D.A."/>
            <person name="Brescovit A.D."/>
            <person name="Santos A.J."/>
        </authorList>
    </citation>
    <scope>NUCLEOTIDE SEQUENCE</scope>
    <source>
        <tissue evidence="1">Shoot tissue taken approximately 20 cm above the soil surface</tissue>
    </source>
</reference>